<evidence type="ECO:0000313" key="2">
    <source>
        <dbReference type="Proteomes" id="UP000748025"/>
    </source>
</evidence>
<name>A0A9P7NGF8_9HYPO</name>
<organism evidence="1 2">
    <name type="scientific">Claviceps pusilla</name>
    <dbReference type="NCBI Taxonomy" id="123648"/>
    <lineage>
        <taxon>Eukaryota</taxon>
        <taxon>Fungi</taxon>
        <taxon>Dikarya</taxon>
        <taxon>Ascomycota</taxon>
        <taxon>Pezizomycotina</taxon>
        <taxon>Sordariomycetes</taxon>
        <taxon>Hypocreomycetidae</taxon>
        <taxon>Hypocreales</taxon>
        <taxon>Clavicipitaceae</taxon>
        <taxon>Claviceps</taxon>
    </lineage>
</organism>
<dbReference type="AlphaFoldDB" id="A0A9P7NGF8"/>
<keyword evidence="2" id="KW-1185">Reference proteome</keyword>
<comment type="caution">
    <text evidence="1">The sequence shown here is derived from an EMBL/GenBank/DDBJ whole genome shotgun (WGS) entry which is preliminary data.</text>
</comment>
<evidence type="ECO:0000313" key="1">
    <source>
        <dbReference type="EMBL" id="KAG6014801.1"/>
    </source>
</evidence>
<reference evidence="1" key="1">
    <citation type="journal article" date="2020" name="bioRxiv">
        <title>Whole genome comparisons of ergot fungi reveals the divergence and evolution of species within the genus Claviceps are the result of varying mechanisms driving genome evolution and host range expansion.</title>
        <authorList>
            <person name="Wyka S.A."/>
            <person name="Mondo S.J."/>
            <person name="Liu M."/>
            <person name="Dettman J."/>
            <person name="Nalam V."/>
            <person name="Broders K.D."/>
        </authorList>
    </citation>
    <scope>NUCLEOTIDE SEQUENCE</scope>
    <source>
        <strain evidence="1">CCC 602</strain>
    </source>
</reference>
<proteinExistence type="predicted"/>
<sequence>MANKREADADADDDIDTDCNCDCNLRLRLQLVTPMCSGAAYPPSSSSTTAATFCAQSIAIVIGLSITYSMAPTGPRIDPVLAALLQLPNALSALSSLASVQSVGTIVTDWVASVAYA</sequence>
<dbReference type="Proteomes" id="UP000748025">
    <property type="component" value="Unassembled WGS sequence"/>
</dbReference>
<protein>
    <submittedName>
        <fullName evidence="1">Uncharacterized protein</fullName>
    </submittedName>
</protein>
<accession>A0A9P7NGF8</accession>
<gene>
    <name evidence="1" type="ORF">E4U43_006104</name>
</gene>
<dbReference type="EMBL" id="SRPW01000413">
    <property type="protein sequence ID" value="KAG6014801.1"/>
    <property type="molecule type" value="Genomic_DNA"/>
</dbReference>